<dbReference type="GO" id="GO:0005829">
    <property type="term" value="C:cytosol"/>
    <property type="evidence" value="ECO:0007669"/>
    <property type="project" value="TreeGrafter"/>
</dbReference>
<evidence type="ECO:0000313" key="1">
    <source>
        <dbReference type="EMBL" id="GAG67047.1"/>
    </source>
</evidence>
<sequence length="74" mass="8533">MNLITRNTDYAIRALCYIVKSNKDIVSVKELVKGLKMPRPFLRKVLQELNRRGILRSYKGKNGGFVLATRPEKI</sequence>
<dbReference type="AlphaFoldDB" id="X1AAP7"/>
<name>X1AAP7_9ZZZZ</name>
<dbReference type="InterPro" id="IPR030489">
    <property type="entry name" value="TR_Rrf2-type_CS"/>
</dbReference>
<reference evidence="1" key="1">
    <citation type="journal article" date="2014" name="Front. Microbiol.">
        <title>High frequency of phylogenetically diverse reductive dehalogenase-homologous genes in deep subseafloor sedimentary metagenomes.</title>
        <authorList>
            <person name="Kawai M."/>
            <person name="Futagami T."/>
            <person name="Toyoda A."/>
            <person name="Takaki Y."/>
            <person name="Nishi S."/>
            <person name="Hori S."/>
            <person name="Arai W."/>
            <person name="Tsubouchi T."/>
            <person name="Morono Y."/>
            <person name="Uchiyama I."/>
            <person name="Ito T."/>
            <person name="Fujiyama A."/>
            <person name="Inagaki F."/>
            <person name="Takami H."/>
        </authorList>
    </citation>
    <scope>NUCLEOTIDE SEQUENCE</scope>
    <source>
        <strain evidence="1">Expedition CK06-06</strain>
    </source>
</reference>
<dbReference type="Gene3D" id="1.10.10.10">
    <property type="entry name" value="Winged helix-like DNA-binding domain superfamily/Winged helix DNA-binding domain"/>
    <property type="match status" value="1"/>
</dbReference>
<comment type="caution">
    <text evidence="1">The sequence shown here is derived from an EMBL/GenBank/DDBJ whole genome shotgun (WGS) entry which is preliminary data.</text>
</comment>
<evidence type="ECO:0008006" key="2">
    <source>
        <dbReference type="Google" id="ProtNLM"/>
    </source>
</evidence>
<dbReference type="SUPFAM" id="SSF46785">
    <property type="entry name" value="Winged helix' DNA-binding domain"/>
    <property type="match status" value="1"/>
</dbReference>
<dbReference type="PROSITE" id="PS01332">
    <property type="entry name" value="HTH_RRF2_1"/>
    <property type="match status" value="1"/>
</dbReference>
<dbReference type="PANTHER" id="PTHR33221:SF2">
    <property type="entry name" value="TRANSCRIPTIONAL REGULATOR"/>
    <property type="match status" value="1"/>
</dbReference>
<dbReference type="InterPro" id="IPR036388">
    <property type="entry name" value="WH-like_DNA-bd_sf"/>
</dbReference>
<dbReference type="Pfam" id="PF02082">
    <property type="entry name" value="Rrf2"/>
    <property type="match status" value="1"/>
</dbReference>
<dbReference type="PANTHER" id="PTHR33221">
    <property type="entry name" value="WINGED HELIX-TURN-HELIX TRANSCRIPTIONAL REGULATOR, RRF2 FAMILY"/>
    <property type="match status" value="1"/>
</dbReference>
<dbReference type="InterPro" id="IPR036390">
    <property type="entry name" value="WH_DNA-bd_sf"/>
</dbReference>
<protein>
    <recommendedName>
        <fullName evidence="2">Rrf2 family transcriptional regulator</fullName>
    </recommendedName>
</protein>
<feature type="non-terminal residue" evidence="1">
    <location>
        <position position="74"/>
    </location>
</feature>
<dbReference type="InterPro" id="IPR000944">
    <property type="entry name" value="Tscrpt_reg_Rrf2"/>
</dbReference>
<proteinExistence type="predicted"/>
<dbReference type="GO" id="GO:0003700">
    <property type="term" value="F:DNA-binding transcription factor activity"/>
    <property type="evidence" value="ECO:0007669"/>
    <property type="project" value="TreeGrafter"/>
</dbReference>
<gene>
    <name evidence="1" type="ORF">S01H4_04841</name>
</gene>
<organism evidence="1">
    <name type="scientific">marine sediment metagenome</name>
    <dbReference type="NCBI Taxonomy" id="412755"/>
    <lineage>
        <taxon>unclassified sequences</taxon>
        <taxon>metagenomes</taxon>
        <taxon>ecological metagenomes</taxon>
    </lineage>
</organism>
<accession>X1AAP7</accession>
<dbReference type="PROSITE" id="PS51197">
    <property type="entry name" value="HTH_RRF2_2"/>
    <property type="match status" value="1"/>
</dbReference>
<dbReference type="EMBL" id="BART01001338">
    <property type="protein sequence ID" value="GAG67047.1"/>
    <property type="molecule type" value="Genomic_DNA"/>
</dbReference>